<dbReference type="Pfam" id="PF02812">
    <property type="entry name" value="ELFV_dehydrog_N"/>
    <property type="match status" value="1"/>
</dbReference>
<dbReference type="Gene3D" id="3.40.50.720">
    <property type="entry name" value="NAD(P)-binding Rossmann-like Domain"/>
    <property type="match status" value="1"/>
</dbReference>
<dbReference type="PROSITE" id="PS00074">
    <property type="entry name" value="GLFV_DEHYDROGENASE"/>
    <property type="match status" value="1"/>
</dbReference>
<dbReference type="Pfam" id="PF00208">
    <property type="entry name" value="ELFV_dehydrog"/>
    <property type="match status" value="1"/>
</dbReference>
<dbReference type="InterPro" id="IPR036291">
    <property type="entry name" value="NAD(P)-bd_dom_sf"/>
</dbReference>
<dbReference type="CDD" id="cd01076">
    <property type="entry name" value="NAD_bind_1_Glu_DH"/>
    <property type="match status" value="1"/>
</dbReference>
<proteinExistence type="inferred from homology"/>
<comment type="similarity">
    <text evidence="1">Belongs to the Glu/Leu/Phe/Val dehydrogenases family.</text>
</comment>
<dbReference type="Gene3D" id="3.40.50.10860">
    <property type="entry name" value="Leucine Dehydrogenase, chain A, domain 1"/>
    <property type="match status" value="1"/>
</dbReference>
<dbReference type="SUPFAM" id="SSF53223">
    <property type="entry name" value="Aminoacid dehydrogenase-like, N-terminal domain"/>
    <property type="match status" value="1"/>
</dbReference>
<reference evidence="4" key="1">
    <citation type="submission" date="2019-10" db="EMBL/GenBank/DDBJ databases">
        <title>Metagenomic sequencing of thiosulfate-disproportionating enrichment culture.</title>
        <authorList>
            <person name="Umezawa K."/>
            <person name="Kojima H."/>
            <person name="Fukui M."/>
        </authorList>
    </citation>
    <scope>NUCLEOTIDE SEQUENCE</scope>
    <source>
        <strain evidence="4">45J</strain>
    </source>
</reference>
<name>A0A5J4L5L8_9ZZZZ</name>
<dbReference type="GO" id="GO:0004352">
    <property type="term" value="F:glutamate dehydrogenase (NAD+) activity"/>
    <property type="evidence" value="ECO:0007669"/>
    <property type="project" value="TreeGrafter"/>
</dbReference>
<dbReference type="InterPro" id="IPR046346">
    <property type="entry name" value="Aminoacid_DH-like_N_sf"/>
</dbReference>
<evidence type="ECO:0000313" key="4">
    <source>
        <dbReference type="EMBL" id="GER92816.1"/>
    </source>
</evidence>
<evidence type="ECO:0000256" key="2">
    <source>
        <dbReference type="ARBA" id="ARBA00023002"/>
    </source>
</evidence>
<dbReference type="PIRSF" id="PIRSF000185">
    <property type="entry name" value="Glu_DH"/>
    <property type="match status" value="1"/>
</dbReference>
<dbReference type="SMART" id="SM00839">
    <property type="entry name" value="ELFV_dehydrog"/>
    <property type="match status" value="1"/>
</dbReference>
<evidence type="ECO:0000259" key="3">
    <source>
        <dbReference type="SMART" id="SM00839"/>
    </source>
</evidence>
<dbReference type="AlphaFoldDB" id="A0A5J4L5L8"/>
<dbReference type="EMBL" id="BLAB01000001">
    <property type="protein sequence ID" value="GER92816.1"/>
    <property type="molecule type" value="Genomic_DNA"/>
</dbReference>
<evidence type="ECO:0000256" key="1">
    <source>
        <dbReference type="ARBA" id="ARBA00006382"/>
    </source>
</evidence>
<dbReference type="InterPro" id="IPR006096">
    <property type="entry name" value="Glu/Leu/Phe/Val/Trp_DH_C"/>
</dbReference>
<sequence>MDKSVIKEIGPSKVIQLFFPVSNFHAIVVVDNTALGPSIGGVRVSRDVSVEEVKRLARTMTLKNSVSGLPHGGGKAGIIADPRDTKKEHYFRVFSQAIKDLHEYIPGPDMGSNEECMAWIYDEIGRSVGLPEEIGGLPLDKLGATGFGLAECAEIACTYVNMELKGAKVAIQGFGSVGRAAARFLSEKGAIIVAASDTKGTICNPDGFDIKELLSIKEETGSVIHYKKGMVKTCEELFLTPCDVLIPAATADVISKENVEGVKAKLILQGANIPITREAEERLYKKGILSVPDFIANAGGVIMAAMEYAKKSEKEAFEAISNRIKKNTKLILEKTFKENIFPRQAAEELAKERVLNAMAYKKVL</sequence>
<gene>
    <name evidence="4" type="ORF">A45J_0544</name>
</gene>
<feature type="domain" description="Glutamate/phenylalanine/leucine/valine/L-tryptophan dehydrogenase C-terminal" evidence="3">
    <location>
        <begin position="136"/>
        <end position="362"/>
    </location>
</feature>
<dbReference type="InterPro" id="IPR033524">
    <property type="entry name" value="Glu/Leu/Phe/Val_DH_AS"/>
</dbReference>
<comment type="caution">
    <text evidence="4">The sequence shown here is derived from an EMBL/GenBank/DDBJ whole genome shotgun (WGS) entry which is preliminary data.</text>
</comment>
<dbReference type="InterPro" id="IPR033922">
    <property type="entry name" value="NAD_bind_Glu_DH"/>
</dbReference>
<dbReference type="InterPro" id="IPR006097">
    <property type="entry name" value="Glu/Leu/Phe/Val/Trp_DH_dimer"/>
</dbReference>
<dbReference type="InterPro" id="IPR006095">
    <property type="entry name" value="Glu/Leu/Phe/Val/Trp_DH"/>
</dbReference>
<dbReference type="SUPFAM" id="SSF51735">
    <property type="entry name" value="NAD(P)-binding Rossmann-fold domains"/>
    <property type="match status" value="1"/>
</dbReference>
<dbReference type="PANTHER" id="PTHR11606">
    <property type="entry name" value="GLUTAMATE DEHYDROGENASE"/>
    <property type="match status" value="1"/>
</dbReference>
<protein>
    <submittedName>
        <fullName evidence="4">Glutamate dehydrogenase</fullName>
    </submittedName>
</protein>
<accession>A0A5J4L5L8</accession>
<organism evidence="4">
    <name type="scientific">hot springs metagenome</name>
    <dbReference type="NCBI Taxonomy" id="433727"/>
    <lineage>
        <taxon>unclassified sequences</taxon>
        <taxon>metagenomes</taxon>
        <taxon>ecological metagenomes</taxon>
    </lineage>
</organism>
<keyword evidence="2" id="KW-0560">Oxidoreductase</keyword>
<dbReference type="PANTHER" id="PTHR11606:SF13">
    <property type="entry name" value="GLUTAMATE DEHYDROGENASE 1, MITOCHONDRIAL"/>
    <property type="match status" value="1"/>
</dbReference>
<dbReference type="GO" id="GO:0006538">
    <property type="term" value="P:L-glutamate catabolic process"/>
    <property type="evidence" value="ECO:0007669"/>
    <property type="project" value="TreeGrafter"/>
</dbReference>
<dbReference type="PRINTS" id="PR00082">
    <property type="entry name" value="GLFDHDRGNASE"/>
</dbReference>
<dbReference type="InterPro" id="IPR014362">
    <property type="entry name" value="Glu_DH"/>
</dbReference>